<evidence type="ECO:0000256" key="2">
    <source>
        <dbReference type="ARBA" id="ARBA00023157"/>
    </source>
</evidence>
<dbReference type="Pfam" id="PF04043">
    <property type="entry name" value="PMEI"/>
    <property type="match status" value="1"/>
</dbReference>
<dbReference type="InterPro" id="IPR034086">
    <property type="entry name" value="PMEI_plant"/>
</dbReference>
<keyword evidence="1 4" id="KW-0732">Signal</keyword>
<dbReference type="OMA" id="KMAHSFF"/>
<dbReference type="InterPro" id="IPR006501">
    <property type="entry name" value="Pectinesterase_inhib_dom"/>
</dbReference>
<accession>A0A1J6I050</accession>
<dbReference type="Gene3D" id="1.20.140.40">
    <property type="entry name" value="Invertase/pectin methylesterase inhibitor family protein"/>
    <property type="match status" value="1"/>
</dbReference>
<evidence type="ECO:0000256" key="4">
    <source>
        <dbReference type="SAM" id="SignalP"/>
    </source>
</evidence>
<dbReference type="SMR" id="A0A1J6I050"/>
<keyword evidence="7" id="KW-1185">Reference proteome</keyword>
<dbReference type="InterPro" id="IPR035513">
    <property type="entry name" value="Invertase/methylesterase_inhib"/>
</dbReference>
<dbReference type="PANTHER" id="PTHR36710:SF4">
    <property type="entry name" value="PLANT INVERTASE_PECTIN METHYLESTERASE INHIBITOR SUPERFAMILY PROTEIN"/>
    <property type="match status" value="1"/>
</dbReference>
<feature type="chain" id="PRO_5012430534" evidence="4">
    <location>
        <begin position="43"/>
        <end position="189"/>
    </location>
</feature>
<name>A0A1J6I050_NICAT</name>
<dbReference type="GO" id="GO:0046910">
    <property type="term" value="F:pectinesterase inhibitor activity"/>
    <property type="evidence" value="ECO:0007669"/>
    <property type="project" value="InterPro"/>
</dbReference>
<dbReference type="NCBIfam" id="TIGR01614">
    <property type="entry name" value="PME_inhib"/>
    <property type="match status" value="1"/>
</dbReference>
<feature type="signal peptide" evidence="4">
    <location>
        <begin position="1"/>
        <end position="42"/>
    </location>
</feature>
<dbReference type="CDD" id="cd15797">
    <property type="entry name" value="PMEI"/>
    <property type="match status" value="1"/>
</dbReference>
<dbReference type="Gramene" id="OIS98461">
    <property type="protein sequence ID" value="OIS98461"/>
    <property type="gene ID" value="A4A49_22049"/>
</dbReference>
<evidence type="ECO:0000313" key="6">
    <source>
        <dbReference type="EMBL" id="OIS98461.1"/>
    </source>
</evidence>
<keyword evidence="2" id="KW-1015">Disulfide bond</keyword>
<dbReference type="AlphaFoldDB" id="A0A1J6I050"/>
<protein>
    <submittedName>
        <fullName evidence="6">Invertase inhibitor</fullName>
    </submittedName>
</protein>
<feature type="domain" description="Pectinesterase inhibitor" evidence="5">
    <location>
        <begin position="41"/>
        <end position="184"/>
    </location>
</feature>
<evidence type="ECO:0000259" key="5">
    <source>
        <dbReference type="SMART" id="SM00856"/>
    </source>
</evidence>
<comment type="caution">
    <text evidence="6">The sequence shown here is derived from an EMBL/GenBank/DDBJ whole genome shotgun (WGS) entry which is preliminary data.</text>
</comment>
<comment type="similarity">
    <text evidence="3">Belongs to the PMEI family.</text>
</comment>
<evidence type="ECO:0000313" key="7">
    <source>
        <dbReference type="Proteomes" id="UP000187609"/>
    </source>
</evidence>
<reference evidence="6" key="1">
    <citation type="submission" date="2016-11" db="EMBL/GenBank/DDBJ databases">
        <title>The genome of Nicotiana attenuata.</title>
        <authorList>
            <person name="Xu S."/>
            <person name="Brockmoeller T."/>
            <person name="Gaquerel E."/>
            <person name="Navarro A."/>
            <person name="Kuhl H."/>
            <person name="Gase K."/>
            <person name="Ling Z."/>
            <person name="Zhou W."/>
            <person name="Kreitzer C."/>
            <person name="Stanke M."/>
            <person name="Tang H."/>
            <person name="Lyons E."/>
            <person name="Pandey P."/>
            <person name="Pandey S.P."/>
            <person name="Timmermann B."/>
            <person name="Baldwin I.T."/>
        </authorList>
    </citation>
    <scope>NUCLEOTIDE SEQUENCE [LARGE SCALE GENOMIC DNA]</scope>
    <source>
        <strain evidence="6">UT</strain>
    </source>
</reference>
<evidence type="ECO:0000256" key="1">
    <source>
        <dbReference type="ARBA" id="ARBA00022729"/>
    </source>
</evidence>
<dbReference type="PANTHER" id="PTHR36710">
    <property type="entry name" value="PECTINESTERASE INHIBITOR-LIKE"/>
    <property type="match status" value="1"/>
</dbReference>
<proteinExistence type="inferred from homology"/>
<dbReference type="Proteomes" id="UP000187609">
    <property type="component" value="Unassembled WGS sequence"/>
</dbReference>
<dbReference type="SUPFAM" id="SSF101148">
    <property type="entry name" value="Plant invertase/pectin methylesterase inhibitor"/>
    <property type="match status" value="1"/>
</dbReference>
<dbReference type="STRING" id="49451.A0A1J6I050"/>
<dbReference type="InterPro" id="IPR052421">
    <property type="entry name" value="PCW_Enzyme_Inhibitor"/>
</dbReference>
<evidence type="ECO:0000256" key="3">
    <source>
        <dbReference type="ARBA" id="ARBA00038471"/>
    </source>
</evidence>
<gene>
    <name evidence="6" type="primary">PLA1_0</name>
    <name evidence="6" type="ORF">A4A49_22049</name>
</gene>
<dbReference type="EMBL" id="MJEQ01037191">
    <property type="protein sequence ID" value="OIS98461.1"/>
    <property type="molecule type" value="Genomic_DNA"/>
</dbReference>
<organism evidence="6 7">
    <name type="scientific">Nicotiana attenuata</name>
    <name type="common">Coyote tobacco</name>
    <dbReference type="NCBI Taxonomy" id="49451"/>
    <lineage>
        <taxon>Eukaryota</taxon>
        <taxon>Viridiplantae</taxon>
        <taxon>Streptophyta</taxon>
        <taxon>Embryophyta</taxon>
        <taxon>Tracheophyta</taxon>
        <taxon>Spermatophyta</taxon>
        <taxon>Magnoliopsida</taxon>
        <taxon>eudicotyledons</taxon>
        <taxon>Gunneridae</taxon>
        <taxon>Pentapetalae</taxon>
        <taxon>asterids</taxon>
        <taxon>lamiids</taxon>
        <taxon>Solanales</taxon>
        <taxon>Solanaceae</taxon>
        <taxon>Nicotianoideae</taxon>
        <taxon>Nicotianeae</taxon>
        <taxon>Nicotiana</taxon>
    </lineage>
</organism>
<sequence length="189" mass="21206">MVVSVNRNTSLKMAHSFFPSWLSLSFLVVLVLLFEIIRKAKAADILDDVCPKTINPQLCFHVLKNDPYVYKGDIHSLVSISLSIAQDNTTSTYNLVKSLLEQPIKDPNLKAQLTNCLNNYKDAGDKLESCNDLFRTSDYRKISLLASAALNDSRACDQGFEEPPAQLKQLSQTVQEFSDLVFVIAYDLK</sequence>
<dbReference type="SMART" id="SM00856">
    <property type="entry name" value="PMEI"/>
    <property type="match status" value="1"/>
</dbReference>